<feature type="region of interest" description="Disordered" evidence="1">
    <location>
        <begin position="239"/>
        <end position="259"/>
    </location>
</feature>
<dbReference type="InterPro" id="IPR040441">
    <property type="entry name" value="CFA20/CFAP20DC"/>
</dbReference>
<evidence type="ECO:0000256" key="1">
    <source>
        <dbReference type="SAM" id="MobiDB-lite"/>
    </source>
</evidence>
<dbReference type="PANTHER" id="PTHR12458">
    <property type="entry name" value="ORF PROTEIN"/>
    <property type="match status" value="1"/>
</dbReference>
<evidence type="ECO:0000313" key="3">
    <source>
        <dbReference type="EMBL" id="PCG79443.1"/>
    </source>
</evidence>
<dbReference type="Pfam" id="PF05018">
    <property type="entry name" value="CFA20_dom"/>
    <property type="match status" value="1"/>
</dbReference>
<feature type="domain" description="CFA20" evidence="2">
    <location>
        <begin position="1"/>
        <end position="183"/>
    </location>
</feature>
<gene>
    <name evidence="3" type="ORF">B5V51_669</name>
</gene>
<comment type="caution">
    <text evidence="3">The sequence shown here is derived from an EMBL/GenBank/DDBJ whole genome shotgun (WGS) entry which is preliminary data.</text>
</comment>
<evidence type="ECO:0000259" key="2">
    <source>
        <dbReference type="Pfam" id="PF05018"/>
    </source>
</evidence>
<organism evidence="3">
    <name type="scientific">Heliothis virescens</name>
    <name type="common">Tobacco budworm moth</name>
    <dbReference type="NCBI Taxonomy" id="7102"/>
    <lineage>
        <taxon>Eukaryota</taxon>
        <taxon>Metazoa</taxon>
        <taxon>Ecdysozoa</taxon>
        <taxon>Arthropoda</taxon>
        <taxon>Hexapoda</taxon>
        <taxon>Insecta</taxon>
        <taxon>Pterygota</taxon>
        <taxon>Neoptera</taxon>
        <taxon>Endopterygota</taxon>
        <taxon>Lepidoptera</taxon>
        <taxon>Glossata</taxon>
        <taxon>Ditrysia</taxon>
        <taxon>Noctuoidea</taxon>
        <taxon>Noctuidae</taxon>
        <taxon>Heliothinae</taxon>
        <taxon>Heliothis</taxon>
    </lineage>
</organism>
<protein>
    <recommendedName>
        <fullName evidence="2">CFA20 domain-containing protein</fullName>
    </recommendedName>
</protein>
<sequence>MYRGAYQRGMITIFYSIGSNPLALWDTVTRDGYVSRFIDSDIKSMVVEIGGTNVSTTYMTCPKGNTVLGITMPFLIMVVKNLRKYFSFEVTILDSTETRRRFRISNFQSSTQILPLCTVMPIALTEGWNQIQFNLAEFTKRAYKVQFVEVLKVKINANIRLRRIYFADKLVPDEELPAEYKLFFPLQQKSMTAKKKAIPVLKQKPSPGKQPQMKQSPEQADQVIEPEEQLVQTVRHKQTFENVADSNNDDDDDKIPDIKKKPVGSVQVLKNVSTIQDLNRMDERDSNVMEVAQKSRQMLASQTAINRVDEDPFLEVTSEGDAIGAPVPSIIAAVENTNTTGYEEDRDGISELIDEIEGF</sequence>
<name>A0A2A4K6Q3_HELVI</name>
<dbReference type="AlphaFoldDB" id="A0A2A4K6Q3"/>
<reference evidence="3" key="1">
    <citation type="submission" date="2017-09" db="EMBL/GenBank/DDBJ databases">
        <title>Contemporary evolution of a Lepidopteran species, Heliothis virescens, in response to modern agricultural practices.</title>
        <authorList>
            <person name="Fritz M.L."/>
            <person name="Deyonke A.M."/>
            <person name="Papanicolaou A."/>
            <person name="Micinski S."/>
            <person name="Westbrook J."/>
            <person name="Gould F."/>
        </authorList>
    </citation>
    <scope>NUCLEOTIDE SEQUENCE [LARGE SCALE GENOMIC DNA]</scope>
    <source>
        <strain evidence="3">HvINT-</strain>
        <tissue evidence="3">Whole body</tissue>
    </source>
</reference>
<proteinExistence type="predicted"/>
<dbReference type="STRING" id="7102.A0A2A4K6Q3"/>
<feature type="region of interest" description="Disordered" evidence="1">
    <location>
        <begin position="202"/>
        <end position="221"/>
    </location>
</feature>
<accession>A0A2A4K6Q3</accession>
<dbReference type="InterPro" id="IPR007714">
    <property type="entry name" value="CFA20_dom"/>
</dbReference>
<dbReference type="EMBL" id="NWSH01000111">
    <property type="protein sequence ID" value="PCG79443.1"/>
    <property type="molecule type" value="Genomic_DNA"/>
</dbReference>